<evidence type="ECO:0000256" key="3">
    <source>
        <dbReference type="ARBA" id="ARBA00023163"/>
    </source>
</evidence>
<protein>
    <submittedName>
        <fullName evidence="5">LuxR C-terminal-related transcriptional regulator</fullName>
    </submittedName>
</protein>
<name>A0ABT5KTZ7_9BURK</name>
<evidence type="ECO:0000313" key="5">
    <source>
        <dbReference type="EMBL" id="MDC8786389.1"/>
    </source>
</evidence>
<feature type="domain" description="HTH luxR-type" evidence="4">
    <location>
        <begin position="222"/>
        <end position="287"/>
    </location>
</feature>
<dbReference type="Proteomes" id="UP001219862">
    <property type="component" value="Unassembled WGS sequence"/>
</dbReference>
<dbReference type="RefSeq" id="WP_273597506.1">
    <property type="nucleotide sequence ID" value="NZ_JAQQXS010000013.1"/>
</dbReference>
<evidence type="ECO:0000256" key="2">
    <source>
        <dbReference type="ARBA" id="ARBA00023125"/>
    </source>
</evidence>
<proteinExistence type="predicted"/>
<dbReference type="InterPro" id="IPR036388">
    <property type="entry name" value="WH-like_DNA-bd_sf"/>
</dbReference>
<dbReference type="InterPro" id="IPR000792">
    <property type="entry name" value="Tscrpt_reg_LuxR_C"/>
</dbReference>
<organism evidence="5 6">
    <name type="scientific">Roseateles koreensis</name>
    <dbReference type="NCBI Taxonomy" id="2987526"/>
    <lineage>
        <taxon>Bacteria</taxon>
        <taxon>Pseudomonadati</taxon>
        <taxon>Pseudomonadota</taxon>
        <taxon>Betaproteobacteria</taxon>
        <taxon>Burkholderiales</taxon>
        <taxon>Sphaerotilaceae</taxon>
        <taxon>Roseateles</taxon>
    </lineage>
</organism>
<keyword evidence="1" id="KW-0805">Transcription regulation</keyword>
<keyword evidence="3" id="KW-0804">Transcription</keyword>
<evidence type="ECO:0000256" key="1">
    <source>
        <dbReference type="ARBA" id="ARBA00023015"/>
    </source>
</evidence>
<keyword evidence="6" id="KW-1185">Reference proteome</keyword>
<dbReference type="EMBL" id="JAQQXS010000013">
    <property type="protein sequence ID" value="MDC8786389.1"/>
    <property type="molecule type" value="Genomic_DNA"/>
</dbReference>
<dbReference type="CDD" id="cd06170">
    <property type="entry name" value="LuxR_C_like"/>
    <property type="match status" value="1"/>
</dbReference>
<dbReference type="PROSITE" id="PS50043">
    <property type="entry name" value="HTH_LUXR_2"/>
    <property type="match status" value="1"/>
</dbReference>
<dbReference type="SUPFAM" id="SSF46894">
    <property type="entry name" value="C-terminal effector domain of the bipartite response regulators"/>
    <property type="match status" value="1"/>
</dbReference>
<dbReference type="PRINTS" id="PR00038">
    <property type="entry name" value="HTHLUXR"/>
</dbReference>
<sequence>MPAPTTAASEIDALIASPNWHRSFGALVDMLDKPGFWTVLIRYLRDAVAFDNWVALVFHRDARPEVCAESPAAGGGNDLLFKDYLESFYLLDPFYLASCDEPRAGLFRIDDVAPDNYEAEDYYQRYFQFNIVKDEVQFNLPLDKGGVLSLSLGAARRFTADDMCVLSAITPWMLALMRQRMRFEARPLEGAVEAALRGTRSAEALHETQHEAPHTAEREPGVVNMPLGLTAREVQIVHLMLSGHSSKGIAQKLQISPETVKAHRRHIYTKMGVRSHPELFSILIQAGALPMRRPPEPDL</sequence>
<dbReference type="Gene3D" id="1.10.10.10">
    <property type="entry name" value="Winged helix-like DNA-binding domain superfamily/Winged helix DNA-binding domain"/>
    <property type="match status" value="1"/>
</dbReference>
<comment type="caution">
    <text evidence="5">The sequence shown here is derived from an EMBL/GenBank/DDBJ whole genome shotgun (WGS) entry which is preliminary data.</text>
</comment>
<dbReference type="SMART" id="SM00421">
    <property type="entry name" value="HTH_LUXR"/>
    <property type="match status" value="1"/>
</dbReference>
<gene>
    <name evidence="5" type="ORF">PRZ01_14460</name>
</gene>
<evidence type="ECO:0000259" key="4">
    <source>
        <dbReference type="PROSITE" id="PS50043"/>
    </source>
</evidence>
<accession>A0ABT5KTZ7</accession>
<reference evidence="5 6" key="1">
    <citation type="submission" date="2022-10" db="EMBL/GenBank/DDBJ databases">
        <title>paucibacter sp. hw8 Genome sequencing.</title>
        <authorList>
            <person name="Park S."/>
        </authorList>
    </citation>
    <scope>NUCLEOTIDE SEQUENCE [LARGE SCALE GENOMIC DNA]</scope>
    <source>
        <strain evidence="6">hw8</strain>
    </source>
</reference>
<evidence type="ECO:0000313" key="6">
    <source>
        <dbReference type="Proteomes" id="UP001219862"/>
    </source>
</evidence>
<dbReference type="InterPro" id="IPR016032">
    <property type="entry name" value="Sig_transdc_resp-reg_C-effctor"/>
</dbReference>
<keyword evidence="2" id="KW-0238">DNA-binding</keyword>
<dbReference type="PROSITE" id="PS00622">
    <property type="entry name" value="HTH_LUXR_1"/>
    <property type="match status" value="1"/>
</dbReference>
<dbReference type="PANTHER" id="PTHR44688">
    <property type="entry name" value="DNA-BINDING TRANSCRIPTIONAL ACTIVATOR DEVR_DOSR"/>
    <property type="match status" value="1"/>
</dbReference>
<dbReference type="Pfam" id="PF00196">
    <property type="entry name" value="GerE"/>
    <property type="match status" value="1"/>
</dbReference>
<dbReference type="PANTHER" id="PTHR44688:SF16">
    <property type="entry name" value="DNA-BINDING TRANSCRIPTIONAL ACTIVATOR DEVR_DOSR"/>
    <property type="match status" value="1"/>
</dbReference>